<dbReference type="Proteomes" id="UP001145114">
    <property type="component" value="Unassembled WGS sequence"/>
</dbReference>
<protein>
    <submittedName>
        <fullName evidence="1">Origin of replication complex subunit 6</fullName>
    </submittedName>
</protein>
<dbReference type="EMBL" id="JAMZIH010000006">
    <property type="protein sequence ID" value="KAJ1680341.1"/>
    <property type="molecule type" value="Genomic_DNA"/>
</dbReference>
<name>A0ACC1HXD2_9FUNG</name>
<organism evidence="1 2">
    <name type="scientific">Spiromyces aspiralis</name>
    <dbReference type="NCBI Taxonomy" id="68401"/>
    <lineage>
        <taxon>Eukaryota</taxon>
        <taxon>Fungi</taxon>
        <taxon>Fungi incertae sedis</taxon>
        <taxon>Zoopagomycota</taxon>
        <taxon>Kickxellomycotina</taxon>
        <taxon>Kickxellomycetes</taxon>
        <taxon>Kickxellales</taxon>
        <taxon>Kickxellaceae</taxon>
        <taxon>Spiromyces</taxon>
    </lineage>
</organism>
<evidence type="ECO:0000313" key="2">
    <source>
        <dbReference type="Proteomes" id="UP001145114"/>
    </source>
</evidence>
<proteinExistence type="predicted"/>
<sequence>MSRVLVEHIRKLQLEEYPLLFHKASELFTRMQREAISMRSWRYAVTQVPICIQLACERLRIPFNETLATQISGTDTKSYRSCLNDVRRILGLEKGLTVQELVVQFGVPQEAAHFTELLLAEFKKRYGASLAPASAANNKWDSPQNLLTAFYLACGCIKGGSITKSRIVETKWITKTQLETNIDLFETYCMPIIAGIKEHTGTTRGSTPRTRAGTINSKAVAEEAENKSPVARLIHQFELKTRKTYEYSPNAARLALPVSAQSSLSLSAGGASRKRKLLDLPADEIGLQDPSPMPQLGLAVSVAKRARTSVADGQAQQQVMASATMGGRRRVAAPARSRLSRGAAVEAAKLSPLAAISRSCGTDNMEASARIKSASTGTGSNGNGNSSNNSRANSKGFVGRIGVFPMVCTSIP</sequence>
<comment type="caution">
    <text evidence="1">The sequence shown here is derived from an EMBL/GenBank/DDBJ whole genome shotgun (WGS) entry which is preliminary data.</text>
</comment>
<gene>
    <name evidence="1" type="primary">ORC6</name>
    <name evidence="1" type="ORF">EV182_000211</name>
</gene>
<reference evidence="1" key="1">
    <citation type="submission" date="2022-06" db="EMBL/GenBank/DDBJ databases">
        <title>Phylogenomic reconstructions and comparative analyses of Kickxellomycotina fungi.</title>
        <authorList>
            <person name="Reynolds N.K."/>
            <person name="Stajich J.E."/>
            <person name="Barry K."/>
            <person name="Grigoriev I.V."/>
            <person name="Crous P."/>
            <person name="Smith M.E."/>
        </authorList>
    </citation>
    <scope>NUCLEOTIDE SEQUENCE</scope>
    <source>
        <strain evidence="1">RSA 2271</strain>
    </source>
</reference>
<accession>A0ACC1HXD2</accession>
<keyword evidence="2" id="KW-1185">Reference proteome</keyword>
<evidence type="ECO:0000313" key="1">
    <source>
        <dbReference type="EMBL" id="KAJ1680341.1"/>
    </source>
</evidence>